<evidence type="ECO:0000313" key="1">
    <source>
        <dbReference type="EMBL" id="CAK0830273.1"/>
    </source>
</evidence>
<proteinExistence type="predicted"/>
<sequence length="100" mass="9551">IGAESTMALLAAGPAGVLVGPGAGNDLIGLRALRGGAQSIAAISFPRGLGGVFRVAGATVLLGRSARPVGGAAGLGLRRAIDPPENAMASGLLGAAIKLL</sequence>
<reference evidence="1" key="1">
    <citation type="submission" date="2023-10" db="EMBL/GenBank/DDBJ databases">
        <authorList>
            <person name="Chen Y."/>
            <person name="Shah S."/>
            <person name="Dougan E. K."/>
            <person name="Thang M."/>
            <person name="Chan C."/>
        </authorList>
    </citation>
    <scope>NUCLEOTIDE SEQUENCE [LARGE SCALE GENOMIC DNA]</scope>
</reference>
<evidence type="ECO:0000313" key="2">
    <source>
        <dbReference type="EMBL" id="CAK0908193.1"/>
    </source>
</evidence>
<evidence type="ECO:0000313" key="3">
    <source>
        <dbReference type="Proteomes" id="UP001189429"/>
    </source>
</evidence>
<feature type="non-terminal residue" evidence="1">
    <location>
        <position position="100"/>
    </location>
</feature>
<dbReference type="EMBL" id="CAUYUJ010021971">
    <property type="protein sequence ID" value="CAK0908193.1"/>
    <property type="molecule type" value="Genomic_DNA"/>
</dbReference>
<protein>
    <submittedName>
        <fullName evidence="1">Uncharacterized protein</fullName>
    </submittedName>
</protein>
<organism evidence="1 3">
    <name type="scientific">Prorocentrum cordatum</name>
    <dbReference type="NCBI Taxonomy" id="2364126"/>
    <lineage>
        <taxon>Eukaryota</taxon>
        <taxon>Sar</taxon>
        <taxon>Alveolata</taxon>
        <taxon>Dinophyceae</taxon>
        <taxon>Prorocentrales</taxon>
        <taxon>Prorocentraceae</taxon>
        <taxon>Prorocentrum</taxon>
    </lineage>
</organism>
<comment type="caution">
    <text evidence="1">The sequence shown here is derived from an EMBL/GenBank/DDBJ whole genome shotgun (WGS) entry which is preliminary data.</text>
</comment>
<accession>A0ABN9SEW2</accession>
<dbReference type="Proteomes" id="UP001189429">
    <property type="component" value="Unassembled WGS sequence"/>
</dbReference>
<name>A0ABN9SEW2_9DINO</name>
<keyword evidence="3" id="KW-1185">Reference proteome</keyword>
<feature type="non-terminal residue" evidence="1">
    <location>
        <position position="1"/>
    </location>
</feature>
<dbReference type="EMBL" id="CAUYUJ010010791">
    <property type="protein sequence ID" value="CAK0830273.1"/>
    <property type="molecule type" value="Genomic_DNA"/>
</dbReference>
<gene>
    <name evidence="1" type="ORF">PCOR1329_LOCUS28964</name>
    <name evidence="2" type="ORF">PCOR1329_LOCUS82942</name>
</gene>